<evidence type="ECO:0000256" key="9">
    <source>
        <dbReference type="ARBA" id="ARBA00022967"/>
    </source>
</evidence>
<dbReference type="InterPro" id="IPR036266">
    <property type="entry name" value="SecA_Wing/Scaffold_sf"/>
</dbReference>
<dbReference type="SMART" id="SM00957">
    <property type="entry name" value="SecA_DEAD"/>
    <property type="match status" value="1"/>
</dbReference>
<dbReference type="VEuPathDB" id="VectorBase:BGLB006652"/>
<dbReference type="InterPro" id="IPR020937">
    <property type="entry name" value="SecA_CS"/>
</dbReference>
<dbReference type="InterPro" id="IPR020546">
    <property type="entry name" value="ATP_synth_F1_dsu/esu_N"/>
</dbReference>
<dbReference type="InterPro" id="IPR036670">
    <property type="entry name" value="SecA_X-link_sf"/>
</dbReference>
<dbReference type="GO" id="GO:0005829">
    <property type="term" value="C:cytosol"/>
    <property type="evidence" value="ECO:0007669"/>
    <property type="project" value="TreeGrafter"/>
</dbReference>
<dbReference type="GO" id="GO:0005524">
    <property type="term" value="F:ATP binding"/>
    <property type="evidence" value="ECO:0007669"/>
    <property type="project" value="UniProtKB-KW"/>
</dbReference>
<dbReference type="SUPFAM" id="SSF81886">
    <property type="entry name" value="Helical scaffold and wing domains of SecA"/>
    <property type="match status" value="1"/>
</dbReference>
<dbReference type="CDD" id="cd18803">
    <property type="entry name" value="SF2_C_secA"/>
    <property type="match status" value="1"/>
</dbReference>
<evidence type="ECO:0000313" key="15">
    <source>
        <dbReference type="EnsemblMetazoa" id="BGLB006652-PB"/>
    </source>
</evidence>
<evidence type="ECO:0000256" key="8">
    <source>
        <dbReference type="ARBA" id="ARBA00022927"/>
    </source>
</evidence>
<evidence type="ECO:0000256" key="2">
    <source>
        <dbReference type="ARBA" id="ARBA00005712"/>
    </source>
</evidence>
<dbReference type="CDD" id="cd12152">
    <property type="entry name" value="F1-ATPase_delta"/>
    <property type="match status" value="1"/>
</dbReference>
<evidence type="ECO:0000259" key="14">
    <source>
        <dbReference type="PROSITE" id="PS51196"/>
    </source>
</evidence>
<dbReference type="PANTHER" id="PTHR30612:SF0">
    <property type="entry name" value="CHLOROPLAST PROTEIN-TRANSPORTING ATPASE"/>
    <property type="match status" value="1"/>
</dbReference>
<evidence type="ECO:0000256" key="11">
    <source>
        <dbReference type="ARBA" id="ARBA00023065"/>
    </source>
</evidence>
<keyword evidence="11" id="KW-0406">Ion transport</keyword>
<feature type="domain" description="SecA family profile" evidence="14">
    <location>
        <begin position="1"/>
        <end position="531"/>
    </location>
</feature>
<dbReference type="Pfam" id="PF07516">
    <property type="entry name" value="SecA_SW"/>
    <property type="match status" value="1"/>
</dbReference>
<dbReference type="Gene3D" id="2.60.15.10">
    <property type="entry name" value="F0F1 ATP synthase delta/epsilon subunit, N-terminal"/>
    <property type="match status" value="1"/>
</dbReference>
<dbReference type="GO" id="GO:0006886">
    <property type="term" value="P:intracellular protein transport"/>
    <property type="evidence" value="ECO:0007669"/>
    <property type="project" value="InterPro"/>
</dbReference>
<dbReference type="FunFam" id="3.40.50.300:FF:000429">
    <property type="entry name" value="Preprotein translocase subunit SecA"/>
    <property type="match status" value="1"/>
</dbReference>
<reference evidence="15" key="1">
    <citation type="submission" date="2020-05" db="UniProtKB">
        <authorList>
            <consortium name="EnsemblMetazoa"/>
        </authorList>
    </citation>
    <scope>IDENTIFICATION</scope>
    <source>
        <strain evidence="15">BB02</strain>
    </source>
</reference>
<dbReference type="GO" id="GO:0046933">
    <property type="term" value="F:proton-transporting ATP synthase activity, rotational mechanism"/>
    <property type="evidence" value="ECO:0007669"/>
    <property type="project" value="InterPro"/>
</dbReference>
<dbReference type="Pfam" id="PF01043">
    <property type="entry name" value="SecA_PP_bind"/>
    <property type="match status" value="1"/>
</dbReference>
<dbReference type="PRINTS" id="PR00906">
    <property type="entry name" value="SECA"/>
</dbReference>
<dbReference type="InterPro" id="IPR011116">
    <property type="entry name" value="SecA_Wing/Scaffold"/>
</dbReference>
<organism evidence="15 16">
    <name type="scientific">Biomphalaria glabrata</name>
    <name type="common">Bloodfluke planorb</name>
    <name type="synonym">Freshwater snail</name>
    <dbReference type="NCBI Taxonomy" id="6526"/>
    <lineage>
        <taxon>Eukaryota</taxon>
        <taxon>Metazoa</taxon>
        <taxon>Spiralia</taxon>
        <taxon>Lophotrochozoa</taxon>
        <taxon>Mollusca</taxon>
        <taxon>Gastropoda</taxon>
        <taxon>Heterobranchia</taxon>
        <taxon>Euthyneura</taxon>
        <taxon>Panpulmonata</taxon>
        <taxon>Hygrophila</taxon>
        <taxon>Lymnaeoidea</taxon>
        <taxon>Planorbidae</taxon>
        <taxon>Biomphalaria</taxon>
    </lineage>
</organism>
<protein>
    <submittedName>
        <fullName evidence="15">Uncharacterized protein</fullName>
    </submittedName>
</protein>
<dbReference type="InterPro" id="IPR011130">
    <property type="entry name" value="SecA_preprotein_X-link_dom"/>
</dbReference>
<dbReference type="InterPro" id="IPR001650">
    <property type="entry name" value="Helicase_C-like"/>
</dbReference>
<keyword evidence="12" id="KW-0472">Membrane</keyword>
<dbReference type="InterPro" id="IPR036771">
    <property type="entry name" value="ATPsynth_dsu/esu_N"/>
</dbReference>
<keyword evidence="5" id="KW-0963">Cytoplasm</keyword>
<dbReference type="Gene3D" id="1.10.3060.10">
    <property type="entry name" value="Helical scaffold and wing domains of SecA"/>
    <property type="match status" value="1"/>
</dbReference>
<dbReference type="SMART" id="SM00958">
    <property type="entry name" value="SecA_PP_bind"/>
    <property type="match status" value="1"/>
</dbReference>
<dbReference type="InterPro" id="IPR044722">
    <property type="entry name" value="SecA_SF2_C"/>
</dbReference>
<dbReference type="PROSITE" id="PS01312">
    <property type="entry name" value="SECA"/>
    <property type="match status" value="1"/>
</dbReference>
<evidence type="ECO:0000256" key="3">
    <source>
        <dbReference type="ARBA" id="ARBA00007650"/>
    </source>
</evidence>
<evidence type="ECO:0000256" key="1">
    <source>
        <dbReference type="ARBA" id="ARBA00004170"/>
    </source>
</evidence>
<dbReference type="PROSITE" id="PS51196">
    <property type="entry name" value="SECA_MOTOR_DEAD"/>
    <property type="match status" value="1"/>
</dbReference>
<comment type="similarity">
    <text evidence="2">Belongs to the ATPase epsilon chain family.</text>
</comment>
<dbReference type="HAMAP" id="MF_00530">
    <property type="entry name" value="ATP_synth_epsil_bac"/>
    <property type="match status" value="1"/>
</dbReference>
<dbReference type="PROSITE" id="PS51194">
    <property type="entry name" value="HELICASE_CTER"/>
    <property type="match status" value="1"/>
</dbReference>
<dbReference type="InterPro" id="IPR001469">
    <property type="entry name" value="ATP_synth_F1_dsu/esu"/>
</dbReference>
<dbReference type="Gene3D" id="3.40.50.300">
    <property type="entry name" value="P-loop containing nucleotide triphosphate hydrolases"/>
    <property type="match status" value="3"/>
</dbReference>
<keyword evidence="4" id="KW-0813">Transport</keyword>
<dbReference type="STRING" id="6526.A0A2C9JR41"/>
<keyword evidence="7" id="KW-0067">ATP-binding</keyword>
<evidence type="ECO:0000256" key="7">
    <source>
        <dbReference type="ARBA" id="ARBA00022840"/>
    </source>
</evidence>
<dbReference type="HAMAP" id="MF_01382">
    <property type="entry name" value="SecA"/>
    <property type="match status" value="1"/>
</dbReference>
<evidence type="ECO:0000256" key="6">
    <source>
        <dbReference type="ARBA" id="ARBA00022741"/>
    </source>
</evidence>
<dbReference type="GO" id="GO:0006605">
    <property type="term" value="P:protein targeting"/>
    <property type="evidence" value="ECO:0007669"/>
    <property type="project" value="InterPro"/>
</dbReference>
<keyword evidence="6" id="KW-0547">Nucleotide-binding</keyword>
<dbReference type="Proteomes" id="UP000076420">
    <property type="component" value="Unassembled WGS sequence"/>
</dbReference>
<accession>A0A2C9JR41</accession>
<feature type="domain" description="Helicase C-terminal" evidence="13">
    <location>
        <begin position="371"/>
        <end position="544"/>
    </location>
</feature>
<keyword evidence="8" id="KW-0653">Protein transport</keyword>
<dbReference type="EnsemblMetazoa" id="BGLB006652-RB">
    <property type="protein sequence ID" value="BGLB006652-PB"/>
    <property type="gene ID" value="BGLB006652"/>
</dbReference>
<evidence type="ECO:0000256" key="12">
    <source>
        <dbReference type="ARBA" id="ARBA00023136"/>
    </source>
</evidence>
<dbReference type="AlphaFoldDB" id="A0A2C9JR41"/>
<evidence type="ECO:0000313" key="16">
    <source>
        <dbReference type="Proteomes" id="UP000076420"/>
    </source>
</evidence>
<comment type="subcellular location">
    <subcellularLocation>
        <location evidence="1">Membrane</location>
        <topology evidence="1">Peripheral membrane protein</topology>
    </subcellularLocation>
</comment>
<dbReference type="GO" id="GO:0017038">
    <property type="term" value="P:protein import"/>
    <property type="evidence" value="ECO:0007669"/>
    <property type="project" value="InterPro"/>
</dbReference>
<keyword evidence="9" id="KW-1278">Translocase</keyword>
<dbReference type="SUPFAM" id="SSF81767">
    <property type="entry name" value="Pre-protein crosslinking domain of SecA"/>
    <property type="match status" value="1"/>
</dbReference>
<dbReference type="SUPFAM" id="SSF52540">
    <property type="entry name" value="P-loop containing nucleoside triphosphate hydrolases"/>
    <property type="match status" value="3"/>
</dbReference>
<dbReference type="Pfam" id="PF07517">
    <property type="entry name" value="SecA_DEAD"/>
    <property type="match status" value="1"/>
</dbReference>
<dbReference type="InterPro" id="IPR027417">
    <property type="entry name" value="P-loop_NTPase"/>
</dbReference>
<dbReference type="SUPFAM" id="SSF51344">
    <property type="entry name" value="Epsilon subunit of F1F0-ATP synthase N-terminal domain"/>
    <property type="match status" value="1"/>
</dbReference>
<name>A0A2C9JR41_BIOGL</name>
<evidence type="ECO:0000256" key="5">
    <source>
        <dbReference type="ARBA" id="ARBA00022490"/>
    </source>
</evidence>
<evidence type="ECO:0000256" key="10">
    <source>
        <dbReference type="ARBA" id="ARBA00023010"/>
    </source>
</evidence>
<dbReference type="Pfam" id="PF21090">
    <property type="entry name" value="P-loop_SecA"/>
    <property type="match status" value="1"/>
</dbReference>
<keyword evidence="10" id="KW-0811">Translocation</keyword>
<gene>
    <name evidence="15" type="primary">106064475</name>
</gene>
<dbReference type="Gene3D" id="3.90.1440.10">
    <property type="entry name" value="SecA, preprotein cross-linking domain"/>
    <property type="match status" value="1"/>
</dbReference>
<dbReference type="GO" id="GO:0045259">
    <property type="term" value="C:proton-transporting ATP synthase complex"/>
    <property type="evidence" value="ECO:0007669"/>
    <property type="project" value="InterPro"/>
</dbReference>
<dbReference type="GO" id="GO:0005886">
    <property type="term" value="C:plasma membrane"/>
    <property type="evidence" value="ECO:0007669"/>
    <property type="project" value="TreeGrafter"/>
</dbReference>
<dbReference type="PANTHER" id="PTHR30612">
    <property type="entry name" value="SECA INNER MEMBRANE COMPONENT OF SEC PROTEIN SECRETION SYSTEM"/>
    <property type="match status" value="1"/>
</dbReference>
<evidence type="ECO:0000256" key="4">
    <source>
        <dbReference type="ARBA" id="ARBA00022448"/>
    </source>
</evidence>
<comment type="similarity">
    <text evidence="3">Belongs to the SecA family.</text>
</comment>
<evidence type="ECO:0000259" key="13">
    <source>
        <dbReference type="PROSITE" id="PS51194"/>
    </source>
</evidence>
<dbReference type="InterPro" id="IPR014018">
    <property type="entry name" value="SecA_motor_DEAD"/>
</dbReference>
<dbReference type="InterPro" id="IPR011115">
    <property type="entry name" value="SecA_DEAD"/>
</dbReference>
<proteinExistence type="inferred from homology"/>
<dbReference type="Pfam" id="PF02823">
    <property type="entry name" value="ATP-synt_DE_N"/>
    <property type="match status" value="1"/>
</dbReference>
<dbReference type="InterPro" id="IPR000185">
    <property type="entry name" value="SecA"/>
</dbReference>
<sequence>MGIFFEGKVTSLNVKTSDGYSGILPNHAPIIAPIEPSVLKFSQGEKIFVAVIANGFLYLEPNSARILTDEIVYEKDVDELRASKLLELEQRKLNDIKNKEDEILIRSQIKYFTSQINVKKDKKILQEITEIYEKVDSYREEYSRFSDEALKNETEKFRREAESGKSLSEMLPRAYAVAREGSKRIVGEFPYKVQVMGAIILHHGDIAEMKTGEDDESKGITLTSSGQEKAESFFNLKYLYDVENSELLHFIHNALRANYVFTKDVEYIVRDGEILLVDLFTGRIMIGRSYSDGLQQAIQAKENVEIQPETRTMATITYQNYFRLYKKICGMTGTAKTEEDELRSIYNTRVICVPTNRPIIRRDRNDLIYGNLKAKYEAMIKRIELLHSKGQPVLVGTANVDVSELISRMLTEKNIQHNVLNAKNHMTEAEIIANAGKKGTVTISTNMAGRGTDIKLGEGVKELGGLFVIGSERHESRRVDNQLRGRSGRQGDVGESRFYLSVEDDLLMRFGSDRFKALFAKLGNEPIRSKLLSKAIENAQRRIEGLNFDSRKNLLEYDNVLSKQREVIYDQRDQILLGKSLDAKVERMLKLIISHKSQESIIRTEEGDKIDYTKLISSFREVLPEFYVSEEDAINASYTGLNNIIFNQLMDIYHNRIATLPEDFLNFFHKSVLISTLDKF</sequence>